<proteinExistence type="predicted"/>
<dbReference type="OrthoDB" id="9807797at2"/>
<dbReference type="Gene3D" id="2.40.100.10">
    <property type="entry name" value="Cyclophilin-like"/>
    <property type="match status" value="1"/>
</dbReference>
<organism evidence="6 7">
    <name type="scientific">Croceibacterium salegens</name>
    <dbReference type="NCBI Taxonomy" id="1737568"/>
    <lineage>
        <taxon>Bacteria</taxon>
        <taxon>Pseudomonadati</taxon>
        <taxon>Pseudomonadota</taxon>
        <taxon>Alphaproteobacteria</taxon>
        <taxon>Sphingomonadales</taxon>
        <taxon>Erythrobacteraceae</taxon>
        <taxon>Croceibacterium</taxon>
    </lineage>
</organism>
<dbReference type="Proteomes" id="UP000433652">
    <property type="component" value="Unassembled WGS sequence"/>
</dbReference>
<keyword evidence="4" id="KW-0732">Signal</keyword>
<evidence type="ECO:0000256" key="4">
    <source>
        <dbReference type="SAM" id="SignalP"/>
    </source>
</evidence>
<evidence type="ECO:0000256" key="1">
    <source>
        <dbReference type="ARBA" id="ARBA00013194"/>
    </source>
</evidence>
<evidence type="ECO:0000313" key="7">
    <source>
        <dbReference type="Proteomes" id="UP000433652"/>
    </source>
</evidence>
<dbReference type="PROSITE" id="PS50072">
    <property type="entry name" value="CSA_PPIASE_2"/>
    <property type="match status" value="1"/>
</dbReference>
<evidence type="ECO:0000256" key="2">
    <source>
        <dbReference type="ARBA" id="ARBA00023110"/>
    </source>
</evidence>
<dbReference type="EMBL" id="WTYM01000030">
    <property type="protein sequence ID" value="MXO58664.1"/>
    <property type="molecule type" value="Genomic_DNA"/>
</dbReference>
<dbReference type="PANTHER" id="PTHR45625:SF4">
    <property type="entry name" value="PEPTIDYLPROLYL ISOMERASE DOMAIN AND WD REPEAT-CONTAINING PROTEIN 1"/>
    <property type="match status" value="1"/>
</dbReference>
<dbReference type="EC" id="5.2.1.8" evidence="1"/>
<sequence length="206" mass="21792">MLKRFAITAGLVLSAPLAAQDAPKTDTVVLETSLGEITLAIESERAPVTAANFLRYVAEKRFDGTVFYRSMKLNFGEQPNGLVQGGTQMNPDRIRDPVAHEPTSQTGIKHVPGTISMARYAPGTATGDFSIMLSAMPSLDADPNGTTEDAKAGFAAFGHVTAGMDVVRKIFDAPTDPNKGEGFMKGQMIADPPVIISARCTTCAGD</sequence>
<dbReference type="GO" id="GO:0003755">
    <property type="term" value="F:peptidyl-prolyl cis-trans isomerase activity"/>
    <property type="evidence" value="ECO:0007669"/>
    <property type="project" value="UniProtKB-KW"/>
</dbReference>
<keyword evidence="2" id="KW-0697">Rotamase</keyword>
<feature type="signal peptide" evidence="4">
    <location>
        <begin position="1"/>
        <end position="21"/>
    </location>
</feature>
<evidence type="ECO:0000259" key="5">
    <source>
        <dbReference type="PROSITE" id="PS50072"/>
    </source>
</evidence>
<feature type="chain" id="PRO_5026165291" description="peptidylprolyl isomerase" evidence="4">
    <location>
        <begin position="22"/>
        <end position="206"/>
    </location>
</feature>
<feature type="domain" description="PPIase cyclophilin-type" evidence="5">
    <location>
        <begin position="24"/>
        <end position="193"/>
    </location>
</feature>
<keyword evidence="3 6" id="KW-0413">Isomerase</keyword>
<evidence type="ECO:0000313" key="6">
    <source>
        <dbReference type="EMBL" id="MXO58664.1"/>
    </source>
</evidence>
<reference evidence="6 7" key="1">
    <citation type="submission" date="2019-12" db="EMBL/GenBank/DDBJ databases">
        <title>Genomic-based taxomic classification of the family Erythrobacteraceae.</title>
        <authorList>
            <person name="Xu L."/>
        </authorList>
    </citation>
    <scope>NUCLEOTIDE SEQUENCE [LARGE SCALE GENOMIC DNA]</scope>
    <source>
        <strain evidence="6 7">MCCC 1K01500</strain>
    </source>
</reference>
<dbReference type="InterPro" id="IPR029000">
    <property type="entry name" value="Cyclophilin-like_dom_sf"/>
</dbReference>
<comment type="caution">
    <text evidence="6">The sequence shown here is derived from an EMBL/GenBank/DDBJ whole genome shotgun (WGS) entry which is preliminary data.</text>
</comment>
<evidence type="ECO:0000256" key="3">
    <source>
        <dbReference type="ARBA" id="ARBA00023235"/>
    </source>
</evidence>
<gene>
    <name evidence="6" type="ORF">GRI89_03795</name>
</gene>
<dbReference type="SUPFAM" id="SSF50891">
    <property type="entry name" value="Cyclophilin-like"/>
    <property type="match status" value="1"/>
</dbReference>
<dbReference type="Pfam" id="PF00160">
    <property type="entry name" value="Pro_isomerase"/>
    <property type="match status" value="1"/>
</dbReference>
<protein>
    <recommendedName>
        <fullName evidence="1">peptidylprolyl isomerase</fullName>
        <ecNumber evidence="1">5.2.1.8</ecNumber>
    </recommendedName>
</protein>
<name>A0A6I4SRX1_9SPHN</name>
<dbReference type="AlphaFoldDB" id="A0A6I4SRX1"/>
<dbReference type="RefSeq" id="WP_159792363.1">
    <property type="nucleotide sequence ID" value="NZ_WTYM01000030.1"/>
</dbReference>
<keyword evidence="7" id="KW-1185">Reference proteome</keyword>
<dbReference type="InterPro" id="IPR044666">
    <property type="entry name" value="Cyclophilin_A-like"/>
</dbReference>
<accession>A0A6I4SRX1</accession>
<dbReference type="PANTHER" id="PTHR45625">
    <property type="entry name" value="PEPTIDYL-PROLYL CIS-TRANS ISOMERASE-RELATED"/>
    <property type="match status" value="1"/>
</dbReference>
<dbReference type="InterPro" id="IPR002130">
    <property type="entry name" value="Cyclophilin-type_PPIase_dom"/>
</dbReference>